<evidence type="ECO:0000256" key="5">
    <source>
        <dbReference type="SAM" id="MobiDB-lite"/>
    </source>
</evidence>
<proteinExistence type="inferred from homology"/>
<evidence type="ECO:0000256" key="6">
    <source>
        <dbReference type="SAM" id="Phobius"/>
    </source>
</evidence>
<feature type="compositionally biased region" description="Low complexity" evidence="5">
    <location>
        <begin position="908"/>
        <end position="919"/>
    </location>
</feature>
<accession>A0A9Q0GUT3</accession>
<dbReference type="InterPro" id="IPR011011">
    <property type="entry name" value="Znf_FYVE_PHD"/>
</dbReference>
<dbReference type="InterPro" id="IPR019825">
    <property type="entry name" value="Lectin_legB_Mn/Ca_BS"/>
</dbReference>
<keyword evidence="3" id="KW-0479">Metal-binding</keyword>
<protein>
    <recommendedName>
        <fullName evidence="8">Legume lectin domain-containing protein</fullName>
    </recommendedName>
</protein>
<feature type="signal peptide" evidence="7">
    <location>
        <begin position="1"/>
        <end position="23"/>
    </location>
</feature>
<feature type="domain" description="Legume lectin" evidence="8">
    <location>
        <begin position="28"/>
        <end position="254"/>
    </location>
</feature>
<dbReference type="Gene3D" id="2.60.120.200">
    <property type="match status" value="1"/>
</dbReference>
<dbReference type="OrthoDB" id="1856421at2759"/>
<keyword evidence="10" id="KW-1185">Reference proteome</keyword>
<evidence type="ECO:0000313" key="9">
    <source>
        <dbReference type="EMBL" id="KAJ4953910.1"/>
    </source>
</evidence>
<dbReference type="GO" id="GO:0008270">
    <property type="term" value="F:zinc ion binding"/>
    <property type="evidence" value="ECO:0007669"/>
    <property type="project" value="UniProtKB-KW"/>
</dbReference>
<evidence type="ECO:0000313" key="10">
    <source>
        <dbReference type="Proteomes" id="UP001141806"/>
    </source>
</evidence>
<dbReference type="InterPro" id="IPR050258">
    <property type="entry name" value="Leguminous_Lectin"/>
</dbReference>
<feature type="transmembrane region" description="Helical" evidence="6">
    <location>
        <begin position="304"/>
        <end position="330"/>
    </location>
</feature>
<reference evidence="9" key="1">
    <citation type="journal article" date="2023" name="Plant J.">
        <title>The genome of the king protea, Protea cynaroides.</title>
        <authorList>
            <person name="Chang J."/>
            <person name="Duong T.A."/>
            <person name="Schoeman C."/>
            <person name="Ma X."/>
            <person name="Roodt D."/>
            <person name="Barker N."/>
            <person name="Li Z."/>
            <person name="Van de Peer Y."/>
            <person name="Mizrachi E."/>
        </authorList>
    </citation>
    <scope>NUCLEOTIDE SEQUENCE</scope>
    <source>
        <tissue evidence="9">Young leaves</tissue>
    </source>
</reference>
<dbReference type="GO" id="GO:0030246">
    <property type="term" value="F:carbohydrate binding"/>
    <property type="evidence" value="ECO:0007669"/>
    <property type="project" value="UniProtKB-KW"/>
</dbReference>
<feature type="chain" id="PRO_5040211885" description="Legume lectin domain-containing protein" evidence="7">
    <location>
        <begin position="24"/>
        <end position="919"/>
    </location>
</feature>
<dbReference type="InterPro" id="IPR001220">
    <property type="entry name" value="Legume_lectin_dom"/>
</dbReference>
<keyword evidence="6" id="KW-0472">Membrane</keyword>
<comment type="similarity">
    <text evidence="1">Belongs to the leguminous lectin family.</text>
</comment>
<dbReference type="InterPro" id="IPR013320">
    <property type="entry name" value="ConA-like_dom_sf"/>
</dbReference>
<evidence type="ECO:0000256" key="4">
    <source>
        <dbReference type="ARBA" id="ARBA00022833"/>
    </source>
</evidence>
<keyword evidence="6" id="KW-0812">Transmembrane</keyword>
<dbReference type="Pfam" id="PF00139">
    <property type="entry name" value="Lectin_legB"/>
    <property type="match status" value="1"/>
</dbReference>
<evidence type="ECO:0000256" key="3">
    <source>
        <dbReference type="ARBA" id="ARBA00022771"/>
    </source>
</evidence>
<keyword evidence="4" id="KW-0862">Zinc</keyword>
<dbReference type="SUPFAM" id="SSF49899">
    <property type="entry name" value="Concanavalin A-like lectins/glucanases"/>
    <property type="match status" value="1"/>
</dbReference>
<evidence type="ECO:0000256" key="1">
    <source>
        <dbReference type="ARBA" id="ARBA00007606"/>
    </source>
</evidence>
<keyword evidence="7" id="KW-0732">Signal</keyword>
<dbReference type="Gene3D" id="3.30.40.10">
    <property type="entry name" value="Zinc/RING finger domain, C3HC4 (zinc finger)"/>
    <property type="match status" value="1"/>
</dbReference>
<evidence type="ECO:0000256" key="2">
    <source>
        <dbReference type="ARBA" id="ARBA00022734"/>
    </source>
</evidence>
<keyword evidence="2" id="KW-0430">Lectin</keyword>
<dbReference type="CDD" id="cd15489">
    <property type="entry name" value="PHD_SF"/>
    <property type="match status" value="1"/>
</dbReference>
<feature type="region of interest" description="Disordered" evidence="5">
    <location>
        <begin position="666"/>
        <end position="760"/>
    </location>
</feature>
<dbReference type="SUPFAM" id="SSF57903">
    <property type="entry name" value="FYVE/PHD zinc finger"/>
    <property type="match status" value="1"/>
</dbReference>
<dbReference type="InterPro" id="IPR013083">
    <property type="entry name" value="Znf_RING/FYVE/PHD"/>
</dbReference>
<dbReference type="PANTHER" id="PTHR32401:SF48">
    <property type="entry name" value="LEGUME LECTIN DOMAIN-CONTAINING PROTEIN"/>
    <property type="match status" value="1"/>
</dbReference>
<dbReference type="Proteomes" id="UP001141806">
    <property type="component" value="Unassembled WGS sequence"/>
</dbReference>
<evidence type="ECO:0000256" key="7">
    <source>
        <dbReference type="SAM" id="SignalP"/>
    </source>
</evidence>
<organism evidence="9 10">
    <name type="scientific">Protea cynaroides</name>
    <dbReference type="NCBI Taxonomy" id="273540"/>
    <lineage>
        <taxon>Eukaryota</taxon>
        <taxon>Viridiplantae</taxon>
        <taxon>Streptophyta</taxon>
        <taxon>Embryophyta</taxon>
        <taxon>Tracheophyta</taxon>
        <taxon>Spermatophyta</taxon>
        <taxon>Magnoliopsida</taxon>
        <taxon>Proteales</taxon>
        <taxon>Proteaceae</taxon>
        <taxon>Protea</taxon>
    </lineage>
</organism>
<dbReference type="PROSITE" id="PS00307">
    <property type="entry name" value="LECTIN_LEGUME_BETA"/>
    <property type="match status" value="1"/>
</dbReference>
<dbReference type="AlphaFoldDB" id="A0A9Q0GUT3"/>
<feature type="compositionally biased region" description="Polar residues" evidence="5">
    <location>
        <begin position="723"/>
        <end position="740"/>
    </location>
</feature>
<dbReference type="PANTHER" id="PTHR32401">
    <property type="entry name" value="CONCANAVALIN A-LIKE LECTIN FAMILY PROTEIN"/>
    <property type="match status" value="1"/>
</dbReference>
<keyword evidence="6" id="KW-1133">Transmembrane helix</keyword>
<gene>
    <name evidence="9" type="ORF">NE237_030742</name>
</gene>
<sequence>MGFSSSWLLSALLLPVFISTSLSLCSAPTNNVTLFGDASFRNGSISLSQEFACVYSSPPSSSCGAGRALCAHPIRFLDPVTNTAASFWSRFSFSVIPSSASVFGDGLTFLITSIAGAPCNSAGHLGLLNCVTNAKESFVAVEFDTYLDPSLGDLNDNHVALDINSVVSFVSVDLGTMGIDLKSGRRMTAWIEYRHREKMMRVWLGYSPFRPSVPILAVGVDLSKHLKEFMHVGFSASNGRGSALHLIDKWQFRTFRFLTVTPADTGRGEDEEEEGCFTCSGEGLSIKKESTDPHKRRRRTIIEVGLALGGTAAFLFSMGVVVGGTSWYLLRKRRIDARGSKTRQMCRIQMKKIPKRLSLAEIKTATKGFKQSRIVGEGASGTVYQGTLASGRLPVDEDGTVLVDWVWDMWAIGKLKEACDGSLMAMEKLDNTVEMRMLLVGLSCVHPNSLERPVVREAARMLRGEAPLPVLPSRKPVVRLRSILPEGSEEILQHGDDSTGTPWSTPRTHFKINAVHVAPEICEKCGVKGFSEHLIYCSQCKVYAEHIYCLDKLPEQGVLEVIWSCEQCAPRTSSSFNRLGLHPSRRTENMKRKKIISFSNAEIHVQNCDTTTALQSDKLSSDGENYIQLSSDGENYIQLSSDGNSEEAKKSKKQIHVQNCDTALQSDKVGLKGDTQMNKDLPDPAEVTTDSLPHEKNYIHHSSDGSEEAKSKKNRRKLILYDEQSSSGDTESAKNRNSSVVPAVRNAPFGHSRYPSPGSSYDSVEYLVEGETSKDLFTEVNLEERRKKRWGRYKNQDITTGRISDTRWNINEKLWLYQNLIFYIRYSILRSSVRRLQENTKEQRDLTWRVQTIEDQQTVIFDALREAGLIRPTKPVARPQVPFSSSASNIPKISTSFRSPLSVPPATSPSSPLAPEAGD</sequence>
<feature type="compositionally biased region" description="Polar residues" evidence="5">
    <location>
        <begin position="882"/>
        <end position="898"/>
    </location>
</feature>
<dbReference type="CDD" id="cd06899">
    <property type="entry name" value="lectin_legume_LecRK_Arcelin_ConA"/>
    <property type="match status" value="1"/>
</dbReference>
<dbReference type="EMBL" id="JAMYWD010000012">
    <property type="protein sequence ID" value="KAJ4953910.1"/>
    <property type="molecule type" value="Genomic_DNA"/>
</dbReference>
<dbReference type="Gene3D" id="3.30.200.20">
    <property type="entry name" value="Phosphorylase Kinase, domain 1"/>
    <property type="match status" value="1"/>
</dbReference>
<comment type="caution">
    <text evidence="9">The sequence shown here is derived from an EMBL/GenBank/DDBJ whole genome shotgun (WGS) entry which is preliminary data.</text>
</comment>
<keyword evidence="3" id="KW-0863">Zinc-finger</keyword>
<evidence type="ECO:0000259" key="8">
    <source>
        <dbReference type="Pfam" id="PF00139"/>
    </source>
</evidence>
<name>A0A9Q0GUT3_9MAGN</name>
<feature type="region of interest" description="Disordered" evidence="5">
    <location>
        <begin position="876"/>
        <end position="919"/>
    </location>
</feature>
<feature type="compositionally biased region" description="Basic and acidic residues" evidence="5">
    <location>
        <begin position="692"/>
        <end position="711"/>
    </location>
</feature>